<reference evidence="1" key="1">
    <citation type="journal article" date="2023" name="Plant J.">
        <title>The genome of the king protea, Protea cynaroides.</title>
        <authorList>
            <person name="Chang J."/>
            <person name="Duong T.A."/>
            <person name="Schoeman C."/>
            <person name="Ma X."/>
            <person name="Roodt D."/>
            <person name="Barker N."/>
            <person name="Li Z."/>
            <person name="Van de Peer Y."/>
            <person name="Mizrachi E."/>
        </authorList>
    </citation>
    <scope>NUCLEOTIDE SEQUENCE</scope>
    <source>
        <tissue evidence="1">Young leaves</tissue>
    </source>
</reference>
<evidence type="ECO:0000313" key="1">
    <source>
        <dbReference type="EMBL" id="KAJ4964513.1"/>
    </source>
</evidence>
<dbReference type="EMBL" id="JAMYWD010000008">
    <property type="protein sequence ID" value="KAJ4964513.1"/>
    <property type="molecule type" value="Genomic_DNA"/>
</dbReference>
<comment type="caution">
    <text evidence="1">The sequence shown here is derived from an EMBL/GenBank/DDBJ whole genome shotgun (WGS) entry which is preliminary data.</text>
</comment>
<dbReference type="PANTHER" id="PTHR36398:SF1">
    <property type="entry name" value="PLASMA MEMBRANE FUSION PROTEIN"/>
    <property type="match status" value="1"/>
</dbReference>
<dbReference type="AlphaFoldDB" id="A0A9Q0HDX1"/>
<accession>A0A9Q0HDX1</accession>
<dbReference type="GO" id="GO:0009507">
    <property type="term" value="C:chloroplast"/>
    <property type="evidence" value="ECO:0007669"/>
    <property type="project" value="TreeGrafter"/>
</dbReference>
<protein>
    <submittedName>
        <fullName evidence="1">Uncharacterized protein</fullName>
    </submittedName>
</protein>
<dbReference type="OrthoDB" id="1895912at2759"/>
<sequence>MLPGRTVRTPFVVFVRRFTMAAGVWLISSSLGTPQTFLPVNSTQVAVREEQQPLRSSPSKVQTCRRGVALLSLLAVIPSLYQPLSAAAFSIGFSGPKEWLREQKKKASKFLLAPIYASRESLRRVYLLLTANDFDYSSVDLGEVQGLLRSAARDCVPQERDSFVSFQANTGIEVCTFKLIVNNASSLLEDKNSVKLETEAMLDDLISSFTSLNGAINKTDVQLASNRQKVVDALMHTISSLDKFEQGIKDCLEI</sequence>
<evidence type="ECO:0000313" key="2">
    <source>
        <dbReference type="Proteomes" id="UP001141806"/>
    </source>
</evidence>
<dbReference type="Proteomes" id="UP001141806">
    <property type="component" value="Unassembled WGS sequence"/>
</dbReference>
<keyword evidence="2" id="KW-1185">Reference proteome</keyword>
<name>A0A9Q0HDX1_9MAGN</name>
<proteinExistence type="predicted"/>
<organism evidence="1 2">
    <name type="scientific">Protea cynaroides</name>
    <dbReference type="NCBI Taxonomy" id="273540"/>
    <lineage>
        <taxon>Eukaryota</taxon>
        <taxon>Viridiplantae</taxon>
        <taxon>Streptophyta</taxon>
        <taxon>Embryophyta</taxon>
        <taxon>Tracheophyta</taxon>
        <taxon>Spermatophyta</taxon>
        <taxon>Magnoliopsida</taxon>
        <taxon>Proteales</taxon>
        <taxon>Proteaceae</taxon>
        <taxon>Protea</taxon>
    </lineage>
</organism>
<dbReference type="PANTHER" id="PTHR36398">
    <property type="entry name" value="PLASMA MEMBRANE FUSION PROTEIN"/>
    <property type="match status" value="1"/>
</dbReference>
<gene>
    <name evidence="1" type="ORF">NE237_024452</name>
</gene>